<proteinExistence type="predicted"/>
<dbReference type="Proteomes" id="UP000189796">
    <property type="component" value="Chromosome I"/>
</dbReference>
<sequence>MFARKGVFSFIGRTAAMATVAAVALTVVEPSLALAGPVPSGKGLSAATSVTTDISARRRSYRGGGGGAAVAAFAGIVGTGLAIAASQNRAAYAYDDGYYGGGPGYYGGGPVYYGGGPYYGGYGYGSSVPYFHGHPNAGW</sequence>
<gene>
    <name evidence="1" type="ORF">SAMN05443248_0721</name>
</gene>
<name>A0A1M5HZX2_9BRAD</name>
<dbReference type="OrthoDB" id="8256448at2"/>
<evidence type="ECO:0000313" key="1">
    <source>
        <dbReference type="EMBL" id="SHG21353.1"/>
    </source>
</evidence>
<dbReference type="RefSeq" id="WP_079600027.1">
    <property type="nucleotide sequence ID" value="NZ_LT670817.1"/>
</dbReference>
<dbReference type="AlphaFoldDB" id="A0A1M5HZX2"/>
<dbReference type="EMBL" id="LT670817">
    <property type="protein sequence ID" value="SHG21353.1"/>
    <property type="molecule type" value="Genomic_DNA"/>
</dbReference>
<evidence type="ECO:0000313" key="2">
    <source>
        <dbReference type="Proteomes" id="UP000189796"/>
    </source>
</evidence>
<protein>
    <submittedName>
        <fullName evidence="1">Uncharacterized protein</fullName>
    </submittedName>
</protein>
<reference evidence="1 2" key="1">
    <citation type="submission" date="2016-11" db="EMBL/GenBank/DDBJ databases">
        <authorList>
            <person name="Jaros S."/>
            <person name="Januszkiewicz K."/>
            <person name="Wedrychowicz H."/>
        </authorList>
    </citation>
    <scope>NUCLEOTIDE SEQUENCE [LARGE SCALE GENOMIC DNA]</scope>
    <source>
        <strain evidence="1 2">GAS138</strain>
    </source>
</reference>
<accession>A0A1M5HZX2</accession>
<organism evidence="1 2">
    <name type="scientific">Bradyrhizobium erythrophlei</name>
    <dbReference type="NCBI Taxonomy" id="1437360"/>
    <lineage>
        <taxon>Bacteria</taxon>
        <taxon>Pseudomonadati</taxon>
        <taxon>Pseudomonadota</taxon>
        <taxon>Alphaproteobacteria</taxon>
        <taxon>Hyphomicrobiales</taxon>
        <taxon>Nitrobacteraceae</taxon>
        <taxon>Bradyrhizobium</taxon>
    </lineage>
</organism>